<reference evidence="2 4" key="4">
    <citation type="journal article" date="2003" name="Mol. Microbiol.">
        <title>An integrated analysis of the genome of the hyperthermophilic archaeon Pyrococcus abyssi.</title>
        <authorList>
            <person name="Cohen G."/>
            <person name="Barbe V."/>
            <person name="Flament D."/>
            <person name="Galperin M."/>
            <person name="Heilig R."/>
            <person name="Ripp R."/>
            <person name="Lecompte O."/>
            <person name="Prieur D."/>
            <person name="Poch O."/>
            <person name="Quellerou J."/>
            <person name="Thierry J.C."/>
            <person name="Van der Oost J."/>
            <person name="Weissenbach J."/>
            <person name="Zivanovic Y."/>
            <person name="Forterre P."/>
        </authorList>
    </citation>
    <scope>NUCLEOTIDE SEQUENCE [LARGE SCALE GENOMIC DNA]</scope>
    <source>
        <strain evidence="4">GE5 / Orsay</strain>
        <strain evidence="2">Orsay</strain>
    </source>
</reference>
<name>Q9UZF2_PYRAB</name>
<dbReference type="PANTHER" id="PTHR43072:SF60">
    <property type="entry name" value="L-2,4-DIAMINOBUTYRIC ACID ACETYLTRANSFERASE"/>
    <property type="match status" value="1"/>
</dbReference>
<evidence type="ECO:0000313" key="5">
    <source>
        <dbReference type="Proteomes" id="UP000009139"/>
    </source>
</evidence>
<dbReference type="InterPro" id="IPR000182">
    <property type="entry name" value="GNAT_dom"/>
</dbReference>
<dbReference type="Pfam" id="PF00583">
    <property type="entry name" value="Acetyltransf_1"/>
    <property type="match status" value="1"/>
</dbReference>
<dbReference type="KEGG" id="pab:PAB1583"/>
<dbReference type="PATRIC" id="fig|272844.11.peg.1272"/>
<reference evidence="2" key="2">
    <citation type="journal article" date="2000" name="J. Mol. Biol.">
        <title>Archaeal homologs of eukaryotic methylation guide small nucleolar RNAs: lessons from the Pyrococcus genomes.</title>
        <authorList>
            <person name="Gaspin C."/>
            <person name="Cavaille J."/>
            <person name="Erauso G."/>
        </authorList>
    </citation>
    <scope>NUCLEOTIDE SEQUENCE</scope>
    <source>
        <strain evidence="2">Orsay</strain>
    </source>
</reference>
<dbReference type="Gene3D" id="3.40.630.30">
    <property type="match status" value="1"/>
</dbReference>
<reference evidence="3 5" key="5">
    <citation type="journal article" date="2012" name="Curr. Microbiol.">
        <title>Re-annotation of two hyperthermophilic archaea Pyrococcus abyssi GE5 and Pyrococcus furiosus DSM 3638.</title>
        <authorList>
            <person name="Gao J."/>
            <person name="Wang J."/>
        </authorList>
    </citation>
    <scope>GENOME REANNOTATION</scope>
    <source>
        <strain evidence="3">GE5</strain>
        <strain evidence="5">GE5 / Orsay</strain>
    </source>
</reference>
<dbReference type="EMBL" id="AJ248286">
    <property type="protein sequence ID" value="CAB50107.1"/>
    <property type="molecule type" value="Genomic_DNA"/>
</dbReference>
<dbReference type="EMBL" id="HE613800">
    <property type="protein sequence ID" value="CCE70628.1"/>
    <property type="molecule type" value="Genomic_DNA"/>
</dbReference>
<dbReference type="PANTHER" id="PTHR43072">
    <property type="entry name" value="N-ACETYLTRANSFERASE"/>
    <property type="match status" value="1"/>
</dbReference>
<accession>Q9UZF2</accession>
<evidence type="ECO:0000313" key="2">
    <source>
        <dbReference type="EMBL" id="CAB50107.1"/>
    </source>
</evidence>
<dbReference type="PROSITE" id="PS51186">
    <property type="entry name" value="GNAT"/>
    <property type="match status" value="1"/>
</dbReference>
<reference evidence="2" key="1">
    <citation type="submission" date="1999-07" db="EMBL/GenBank/DDBJ databases">
        <authorList>
            <person name="Genoscope"/>
        </authorList>
    </citation>
    <scope>NUCLEOTIDE SEQUENCE</scope>
    <source>
        <strain evidence="2">Orsay</strain>
    </source>
</reference>
<dbReference type="Proteomes" id="UP000009139">
    <property type="component" value="Chromosome"/>
</dbReference>
<keyword evidence="4" id="KW-1185">Reference proteome</keyword>
<dbReference type="GO" id="GO:0016747">
    <property type="term" value="F:acyltransferase activity, transferring groups other than amino-acyl groups"/>
    <property type="evidence" value="ECO:0007669"/>
    <property type="project" value="InterPro"/>
</dbReference>
<dbReference type="SUPFAM" id="SSF55729">
    <property type="entry name" value="Acyl-CoA N-acyltransferases (Nat)"/>
    <property type="match status" value="1"/>
</dbReference>
<dbReference type="InterPro" id="IPR016181">
    <property type="entry name" value="Acyl_CoA_acyltransferase"/>
</dbReference>
<evidence type="ECO:0000259" key="1">
    <source>
        <dbReference type="PROSITE" id="PS51186"/>
    </source>
</evidence>
<dbReference type="OrthoDB" id="134118at2157"/>
<dbReference type="HOGENOM" id="CLU_1021649_0_0_2"/>
<proteinExistence type="predicted"/>
<dbReference type="AlphaFoldDB" id="Q9UZF2"/>
<organism evidence="2 4">
    <name type="scientific">Pyrococcus abyssi (strain GE5 / Orsay)</name>
    <dbReference type="NCBI Taxonomy" id="272844"/>
    <lineage>
        <taxon>Archaea</taxon>
        <taxon>Methanobacteriati</taxon>
        <taxon>Methanobacteriota</taxon>
        <taxon>Thermococci</taxon>
        <taxon>Thermococcales</taxon>
        <taxon>Thermococcaceae</taxon>
        <taxon>Pyrococcus</taxon>
    </lineage>
</organism>
<dbReference type="RefSeq" id="WP_010868314.1">
    <property type="nucleotide sequence ID" value="NC_000868.1"/>
</dbReference>
<dbReference type="CDD" id="cd04301">
    <property type="entry name" value="NAT_SF"/>
    <property type="match status" value="1"/>
</dbReference>
<reference evidence="2" key="3">
    <citation type="journal article" date="2001" name="Genome Res.">
        <title>Genome evolution at the genus level: comparison of three complete genomes of hyperthermophilic archaea.</title>
        <authorList>
            <person name="Lecompte O."/>
            <person name="Ripp R."/>
            <person name="Puzos-Barbe V."/>
            <person name="Duprat S."/>
            <person name="Heilig R."/>
            <person name="Dietrich J."/>
            <person name="Thierry J.C."/>
            <person name="Poch O."/>
        </authorList>
    </citation>
    <scope>NUCLEOTIDE SEQUENCE</scope>
    <source>
        <strain evidence="2">Orsay</strain>
    </source>
</reference>
<evidence type="ECO:0000313" key="3">
    <source>
        <dbReference type="EMBL" id="CCE70628.1"/>
    </source>
</evidence>
<dbReference type="PIR" id="F75100">
    <property type="entry name" value="F75100"/>
</dbReference>
<gene>
    <name evidence="2" type="ordered locus">PAB1583</name>
</gene>
<evidence type="ECO:0000313" key="4">
    <source>
        <dbReference type="Proteomes" id="UP000000810"/>
    </source>
</evidence>
<dbReference type="Proteomes" id="UP000000810">
    <property type="component" value="Chromosome"/>
</dbReference>
<dbReference type="STRING" id="272844.PAB1583"/>
<keyword evidence="3" id="KW-0808">Transferase</keyword>
<feature type="domain" description="N-acetyltransferase" evidence="1">
    <location>
        <begin position="1"/>
        <end position="156"/>
    </location>
</feature>
<dbReference type="eggNOG" id="arCOG00845">
    <property type="taxonomic scope" value="Archaea"/>
</dbReference>
<sequence>MQIREARPEDRPFIEDISRLTWEGEDYLAKVFDDWLGDNFYVLEVEGKVVGTVKLTILPGKVGWLEGLRVHPEYRGRGYGRVLHNFMLDLGKRLAQEGKIKALEFATYFFNKASISLAEKTGFYVKAKFFVFGAKTESFEPEEPTKVDLELKHLTLGIIPVGWRFVRRSEEAVDWIKKNAELYEINGVYFLASKLWTVFTPLDVGLPLLKLMLPGMAWVARERGEEEFEVMLPSGVKPLLPGIKRLNLYLWDETENPNVLVFRKEVRV</sequence>
<protein>
    <submittedName>
        <fullName evidence="2 3">Acetyltransferase</fullName>
    </submittedName>
</protein>